<comment type="caution">
    <text evidence="2">The sequence shown here is derived from an EMBL/GenBank/DDBJ whole genome shotgun (WGS) entry which is preliminary data.</text>
</comment>
<protein>
    <submittedName>
        <fullName evidence="2">GGDEF domain-containing protein</fullName>
    </submittedName>
</protein>
<dbReference type="InterPro" id="IPR052163">
    <property type="entry name" value="DGC-Regulatory_Protein"/>
</dbReference>
<dbReference type="CDD" id="cd01949">
    <property type="entry name" value="GGDEF"/>
    <property type="match status" value="1"/>
</dbReference>
<keyword evidence="3" id="KW-1185">Reference proteome</keyword>
<name>A0AA41YWR6_9HYPH</name>
<proteinExistence type="predicted"/>
<sequence>MAERDPLTGLANRRLFDAHFREMVSDGINHAFVSALVLIDLDRFKQVNDHLGHAAGDECLRQVAIRLQKALPDAALIARLGGDEFAVLLRAPLDAAGIARLLKRASLALCRPLAWNGTHMDFGVSIGAAVLRQPPGFKLSNLFNRADAALYAAKAKGGNSVNIDGAAVTVKPSRFGRARIDPPPLTGGPVMP</sequence>
<evidence type="ECO:0000313" key="2">
    <source>
        <dbReference type="EMBL" id="MCW6508572.1"/>
    </source>
</evidence>
<dbReference type="AlphaFoldDB" id="A0AA41YWR6"/>
<dbReference type="Pfam" id="PF00990">
    <property type="entry name" value="GGDEF"/>
    <property type="match status" value="1"/>
</dbReference>
<gene>
    <name evidence="2" type="ORF">M8523_11135</name>
</gene>
<dbReference type="InterPro" id="IPR029787">
    <property type="entry name" value="Nucleotide_cyclase"/>
</dbReference>
<dbReference type="EMBL" id="JAMOIM010000006">
    <property type="protein sequence ID" value="MCW6508572.1"/>
    <property type="molecule type" value="Genomic_DNA"/>
</dbReference>
<evidence type="ECO:0000313" key="3">
    <source>
        <dbReference type="Proteomes" id="UP001165667"/>
    </source>
</evidence>
<dbReference type="SUPFAM" id="SSF55073">
    <property type="entry name" value="Nucleotide cyclase"/>
    <property type="match status" value="1"/>
</dbReference>
<dbReference type="Gene3D" id="3.30.70.270">
    <property type="match status" value="1"/>
</dbReference>
<dbReference type="PANTHER" id="PTHR46663">
    <property type="entry name" value="DIGUANYLATE CYCLASE DGCT-RELATED"/>
    <property type="match status" value="1"/>
</dbReference>
<dbReference type="Proteomes" id="UP001165667">
    <property type="component" value="Unassembled WGS sequence"/>
</dbReference>
<dbReference type="SMART" id="SM00267">
    <property type="entry name" value="GGDEF"/>
    <property type="match status" value="1"/>
</dbReference>
<dbReference type="PANTHER" id="PTHR46663:SF2">
    <property type="entry name" value="GGDEF DOMAIN-CONTAINING PROTEIN"/>
    <property type="match status" value="1"/>
</dbReference>
<reference evidence="2" key="1">
    <citation type="submission" date="2022-05" db="EMBL/GenBank/DDBJ databases">
        <authorList>
            <person name="Pankratov T."/>
        </authorList>
    </citation>
    <scope>NUCLEOTIDE SEQUENCE</scope>
    <source>
        <strain evidence="2">BP6-180914</strain>
    </source>
</reference>
<dbReference type="InterPro" id="IPR000160">
    <property type="entry name" value="GGDEF_dom"/>
</dbReference>
<dbReference type="InterPro" id="IPR043128">
    <property type="entry name" value="Rev_trsase/Diguanyl_cyclase"/>
</dbReference>
<dbReference type="PROSITE" id="PS50887">
    <property type="entry name" value="GGDEF"/>
    <property type="match status" value="1"/>
</dbReference>
<dbReference type="NCBIfam" id="TIGR00254">
    <property type="entry name" value="GGDEF"/>
    <property type="match status" value="1"/>
</dbReference>
<organism evidence="2 3">
    <name type="scientific">Lichenifustis flavocetrariae</name>
    <dbReference type="NCBI Taxonomy" id="2949735"/>
    <lineage>
        <taxon>Bacteria</taxon>
        <taxon>Pseudomonadati</taxon>
        <taxon>Pseudomonadota</taxon>
        <taxon>Alphaproteobacteria</taxon>
        <taxon>Hyphomicrobiales</taxon>
        <taxon>Lichenihabitantaceae</taxon>
        <taxon>Lichenifustis</taxon>
    </lineage>
</organism>
<evidence type="ECO:0000259" key="1">
    <source>
        <dbReference type="PROSITE" id="PS50887"/>
    </source>
</evidence>
<feature type="domain" description="GGDEF" evidence="1">
    <location>
        <begin position="32"/>
        <end position="166"/>
    </location>
</feature>
<accession>A0AA41YWR6</accession>